<dbReference type="PANTHER" id="PTHR30606">
    <property type="entry name" value="LIPID A BIOSYNTHESIS LAUROYL ACYLTRANSFERASE"/>
    <property type="match status" value="1"/>
</dbReference>
<sequence length="301" mass="33629">MVRVNRENLTAAAYIACWKIVRYLPQPVAAWLFERGADYASDNGAGMEQLRQNLSRVVGPENVTRELVRDSMRSYMRYWLEAFRLPAIHADPSLHGQLLAGMKGKEYSDASIASGRGVIFALPHSGNWDMAGVFCVNHYGGFTTVAERLKPEALFDAFVDYRESLGFTVLPLTGASSSPFPRLKDTLERGGVVCLLAERDLTRTGVTVDFMGEEANVAAGPAQLAIETGAALHVVHSFFEGDGWGLSVSPEIEVTTLQETCQRMADGFAKNIREHPEDWHMLQPQWNADVKRRRRKQRDRK</sequence>
<dbReference type="GO" id="GO:0016746">
    <property type="term" value="F:acyltransferase activity"/>
    <property type="evidence" value="ECO:0007669"/>
    <property type="project" value="UniProtKB-KW"/>
</dbReference>
<comment type="subcellular location">
    <subcellularLocation>
        <location evidence="1">Cell inner membrane</location>
    </subcellularLocation>
</comment>
<dbReference type="EMBL" id="CP065689">
    <property type="protein sequence ID" value="QPS59053.1"/>
    <property type="molecule type" value="Genomic_DNA"/>
</dbReference>
<keyword evidence="4 8" id="KW-0808">Transferase</keyword>
<protein>
    <submittedName>
        <fullName evidence="8">Lipid A biosynthesis lauroyl acyltransferase</fullName>
        <ecNumber evidence="8">2.3.1.-</ecNumber>
    </submittedName>
    <submittedName>
        <fullName evidence="7">Phosphatidylinositol mannoside acyltransferase</fullName>
    </submittedName>
</protein>
<evidence type="ECO:0000313" key="8">
    <source>
        <dbReference type="EMBL" id="SQH99784.1"/>
    </source>
</evidence>
<keyword evidence="2" id="KW-1003">Cell membrane</keyword>
<gene>
    <name evidence="7" type="ORF">I6G51_09050</name>
    <name evidence="8" type="ORF">NCTC10288_01081</name>
</gene>
<dbReference type="CDD" id="cd07984">
    <property type="entry name" value="LPLAT_LABLAT-like"/>
    <property type="match status" value="1"/>
</dbReference>
<name>A0A2X4UP23_9CORY</name>
<evidence type="ECO:0000256" key="4">
    <source>
        <dbReference type="ARBA" id="ARBA00022679"/>
    </source>
</evidence>
<evidence type="ECO:0000313" key="10">
    <source>
        <dbReference type="Proteomes" id="UP000594905"/>
    </source>
</evidence>
<accession>A0A2X4UP23</accession>
<dbReference type="Pfam" id="PF03279">
    <property type="entry name" value="Lip_A_acyltrans"/>
    <property type="match status" value="1"/>
</dbReference>
<dbReference type="EC" id="2.3.1.-" evidence="8"/>
<keyword evidence="10" id="KW-1185">Reference proteome</keyword>
<dbReference type="KEGG" id="cmin:NCTC10288_01081"/>
<organism evidence="8 9">
    <name type="scientific">Corynebacterium minutissimum</name>
    <dbReference type="NCBI Taxonomy" id="38301"/>
    <lineage>
        <taxon>Bacteria</taxon>
        <taxon>Bacillati</taxon>
        <taxon>Actinomycetota</taxon>
        <taxon>Actinomycetes</taxon>
        <taxon>Mycobacteriales</taxon>
        <taxon>Corynebacteriaceae</taxon>
        <taxon>Corynebacterium</taxon>
    </lineage>
</organism>
<dbReference type="Proteomes" id="UP000594905">
    <property type="component" value="Chromosome"/>
</dbReference>
<dbReference type="RefSeq" id="WP_039676892.1">
    <property type="nucleotide sequence ID" value="NZ_CP065689.1"/>
</dbReference>
<dbReference type="GeneID" id="70782993"/>
<evidence type="ECO:0000256" key="5">
    <source>
        <dbReference type="ARBA" id="ARBA00023136"/>
    </source>
</evidence>
<evidence type="ECO:0000313" key="7">
    <source>
        <dbReference type="EMBL" id="QPS59053.1"/>
    </source>
</evidence>
<reference evidence="8 9" key="1">
    <citation type="submission" date="2018-06" db="EMBL/GenBank/DDBJ databases">
        <authorList>
            <consortium name="Pathogen Informatics"/>
            <person name="Doyle S."/>
        </authorList>
    </citation>
    <scope>NUCLEOTIDE SEQUENCE [LARGE SCALE GENOMIC DNA]</scope>
    <source>
        <strain evidence="8 9">NCTC10288</strain>
    </source>
</reference>
<evidence type="ECO:0000256" key="2">
    <source>
        <dbReference type="ARBA" id="ARBA00022475"/>
    </source>
</evidence>
<dbReference type="NCBIfam" id="NF005919">
    <property type="entry name" value="PRK07920.1"/>
    <property type="match status" value="1"/>
</dbReference>
<keyword evidence="3" id="KW-0997">Cell inner membrane</keyword>
<keyword evidence="6 8" id="KW-0012">Acyltransferase</keyword>
<dbReference type="PANTHER" id="PTHR30606:SF10">
    <property type="entry name" value="PHOSPHATIDYLINOSITOL MANNOSIDE ACYLTRANSFERASE"/>
    <property type="match status" value="1"/>
</dbReference>
<dbReference type="STRING" id="38301.NX84_11970"/>
<dbReference type="EMBL" id="LS483460">
    <property type="protein sequence ID" value="SQH99784.1"/>
    <property type="molecule type" value="Genomic_DNA"/>
</dbReference>
<dbReference type="AlphaFoldDB" id="A0A2X4UP23"/>
<dbReference type="InterPro" id="IPR004960">
    <property type="entry name" value="LipA_acyltrans"/>
</dbReference>
<evidence type="ECO:0000313" key="9">
    <source>
        <dbReference type="Proteomes" id="UP000249264"/>
    </source>
</evidence>
<proteinExistence type="predicted"/>
<keyword evidence="5" id="KW-0472">Membrane</keyword>
<dbReference type="Proteomes" id="UP000249264">
    <property type="component" value="Chromosome 1"/>
</dbReference>
<evidence type="ECO:0000256" key="6">
    <source>
        <dbReference type="ARBA" id="ARBA00023315"/>
    </source>
</evidence>
<dbReference type="GO" id="GO:0009247">
    <property type="term" value="P:glycolipid biosynthetic process"/>
    <property type="evidence" value="ECO:0007669"/>
    <property type="project" value="UniProtKB-ARBA"/>
</dbReference>
<dbReference type="GO" id="GO:0005886">
    <property type="term" value="C:plasma membrane"/>
    <property type="evidence" value="ECO:0007669"/>
    <property type="project" value="UniProtKB-SubCell"/>
</dbReference>
<reference evidence="7 10" key="2">
    <citation type="submission" date="2020-12" db="EMBL/GenBank/DDBJ databases">
        <title>FDA dAtabase for Regulatory Grade micrObial Sequences (FDA-ARGOS): Supporting development and validation of Infectious Disease Dx tests.</title>
        <authorList>
            <person name="Sproer C."/>
            <person name="Gronow S."/>
            <person name="Severitt S."/>
            <person name="Schroder I."/>
            <person name="Tallon L."/>
            <person name="Sadzewicz L."/>
            <person name="Zhao X."/>
            <person name="Boylan J."/>
            <person name="Ott S."/>
            <person name="Bowen H."/>
            <person name="Vavikolanu K."/>
            <person name="Mehta A."/>
            <person name="Aluvathingal J."/>
            <person name="Nadendla S."/>
            <person name="Lowell S."/>
            <person name="Myers T."/>
            <person name="Yan Y."/>
            <person name="Sichtig H."/>
        </authorList>
    </citation>
    <scope>NUCLEOTIDE SEQUENCE [LARGE SCALE GENOMIC DNA]</scope>
    <source>
        <strain evidence="7 10">FDAARGOS_894</strain>
    </source>
</reference>
<evidence type="ECO:0000256" key="3">
    <source>
        <dbReference type="ARBA" id="ARBA00022519"/>
    </source>
</evidence>
<evidence type="ECO:0000256" key="1">
    <source>
        <dbReference type="ARBA" id="ARBA00004533"/>
    </source>
</evidence>
<dbReference type="OrthoDB" id="9803456at2"/>